<dbReference type="Proteomes" id="UP000257109">
    <property type="component" value="Unassembled WGS sequence"/>
</dbReference>
<dbReference type="PANTHER" id="PTHR11954:SF42">
    <property type="entry name" value="TAUTOMERASE_MIF SUPERFAMILY PROTEIN"/>
    <property type="match status" value="1"/>
</dbReference>
<name>A0A371G5H1_MUCPR</name>
<evidence type="ECO:0000256" key="1">
    <source>
        <dbReference type="ARBA" id="ARBA00005851"/>
    </source>
</evidence>
<sequence length="268" mass="29337">MDWLNSNESTISQIELEKGILETLKHCCHINGELNSENKDFTFHHFTSLAEDYNTCRVKRCRASTSPRTLTLTASTPRPFSPKQPQLSPTLSANLRPYYVMIVLKGSVPISFGGNEQPAAYGELVSIGGLSPDVNKKLSAAISSILETKLSVPKSRFFLKFYDTKASPSESRICTMFACFTPALGHTPLSYTLKSPPLSSKSWAETRAFMICGVAMSFGGAEEPAAYGELVVSIGALNPESNKKLCAEIACVLETKLSVPTSRFFLKF</sequence>
<dbReference type="OrthoDB" id="255819at2759"/>
<dbReference type="GO" id="GO:0005615">
    <property type="term" value="C:extracellular space"/>
    <property type="evidence" value="ECO:0007669"/>
    <property type="project" value="TreeGrafter"/>
</dbReference>
<dbReference type="AlphaFoldDB" id="A0A371G5H1"/>
<organism evidence="2 3">
    <name type="scientific">Mucuna pruriens</name>
    <name type="common">Velvet bean</name>
    <name type="synonym">Dolichos pruriens</name>
    <dbReference type="NCBI Taxonomy" id="157652"/>
    <lineage>
        <taxon>Eukaryota</taxon>
        <taxon>Viridiplantae</taxon>
        <taxon>Streptophyta</taxon>
        <taxon>Embryophyta</taxon>
        <taxon>Tracheophyta</taxon>
        <taxon>Spermatophyta</taxon>
        <taxon>Magnoliopsida</taxon>
        <taxon>eudicotyledons</taxon>
        <taxon>Gunneridae</taxon>
        <taxon>Pentapetalae</taxon>
        <taxon>rosids</taxon>
        <taxon>fabids</taxon>
        <taxon>Fabales</taxon>
        <taxon>Fabaceae</taxon>
        <taxon>Papilionoideae</taxon>
        <taxon>50 kb inversion clade</taxon>
        <taxon>NPAAA clade</taxon>
        <taxon>indigoferoid/millettioid clade</taxon>
        <taxon>Phaseoleae</taxon>
        <taxon>Mucuna</taxon>
    </lineage>
</organism>
<evidence type="ECO:0000313" key="2">
    <source>
        <dbReference type="EMBL" id="RDX85721.1"/>
    </source>
</evidence>
<dbReference type="InterPro" id="IPR001398">
    <property type="entry name" value="Macrophage_inhib_fac"/>
</dbReference>
<comment type="similarity">
    <text evidence="1">Belongs to the MIF family.</text>
</comment>
<evidence type="ECO:0008006" key="4">
    <source>
        <dbReference type="Google" id="ProtNLM"/>
    </source>
</evidence>
<dbReference type="SUPFAM" id="SSF55331">
    <property type="entry name" value="Tautomerase/MIF"/>
    <property type="match status" value="2"/>
</dbReference>
<dbReference type="GO" id="GO:0050178">
    <property type="term" value="F:phenylpyruvate tautomerase activity"/>
    <property type="evidence" value="ECO:0007669"/>
    <property type="project" value="TreeGrafter"/>
</dbReference>
<dbReference type="Gene3D" id="3.30.429.10">
    <property type="entry name" value="Macrophage Migration Inhibitory Factor"/>
    <property type="match status" value="2"/>
</dbReference>
<dbReference type="Pfam" id="PF01187">
    <property type="entry name" value="MIF"/>
    <property type="match status" value="2"/>
</dbReference>
<dbReference type="PANTHER" id="PTHR11954">
    <property type="entry name" value="D-DOPACHROME DECARBOXYLASE"/>
    <property type="match status" value="1"/>
</dbReference>
<keyword evidence="3" id="KW-1185">Reference proteome</keyword>
<proteinExistence type="inferred from homology"/>
<dbReference type="EMBL" id="QJKJ01006719">
    <property type="protein sequence ID" value="RDX85721.1"/>
    <property type="molecule type" value="Genomic_DNA"/>
</dbReference>
<comment type="caution">
    <text evidence="2">The sequence shown here is derived from an EMBL/GenBank/DDBJ whole genome shotgun (WGS) entry which is preliminary data.</text>
</comment>
<protein>
    <recommendedName>
        <fullName evidence="4">Macrophage migration inhibitory factor-like protein</fullName>
    </recommendedName>
</protein>
<dbReference type="InterPro" id="IPR014347">
    <property type="entry name" value="Tautomerase/MIF_sf"/>
</dbReference>
<feature type="non-terminal residue" evidence="2">
    <location>
        <position position="1"/>
    </location>
</feature>
<gene>
    <name evidence="2" type="ORF">CR513_33052</name>
</gene>
<evidence type="ECO:0000313" key="3">
    <source>
        <dbReference type="Proteomes" id="UP000257109"/>
    </source>
</evidence>
<accession>A0A371G5H1</accession>
<reference evidence="2" key="1">
    <citation type="submission" date="2018-05" db="EMBL/GenBank/DDBJ databases">
        <title>Draft genome of Mucuna pruriens seed.</title>
        <authorList>
            <person name="Nnadi N.E."/>
            <person name="Vos R."/>
            <person name="Hasami M.H."/>
            <person name="Devisetty U.K."/>
            <person name="Aguiy J.C."/>
        </authorList>
    </citation>
    <scope>NUCLEOTIDE SEQUENCE [LARGE SCALE GENOMIC DNA]</scope>
    <source>
        <strain evidence="2">JCA_2017</strain>
    </source>
</reference>
<dbReference type="STRING" id="157652.A0A371G5H1"/>